<gene>
    <name evidence="6" type="ORF">HMPREF0397_1359</name>
</gene>
<comment type="similarity">
    <text evidence="1">Belongs to the type-I restriction system S methylase family.</text>
</comment>
<dbReference type="PANTHER" id="PTHR30408">
    <property type="entry name" value="TYPE-1 RESTRICTION ENZYME ECOKI SPECIFICITY PROTEIN"/>
    <property type="match status" value="1"/>
</dbReference>
<reference evidence="6 7" key="1">
    <citation type="submission" date="2010-04" db="EMBL/GenBank/DDBJ databases">
        <authorList>
            <person name="Qin X."/>
            <person name="Bachman B."/>
            <person name="Battles P."/>
            <person name="Bell A."/>
            <person name="Bess C."/>
            <person name="Bickham C."/>
            <person name="Chaboub L."/>
            <person name="Chen D."/>
            <person name="Coyle M."/>
            <person name="Deiros D.R."/>
            <person name="Dinh H."/>
            <person name="Forbes L."/>
            <person name="Fowler G."/>
            <person name="Francisco L."/>
            <person name="Fu Q."/>
            <person name="Gubbala S."/>
            <person name="Hale W."/>
            <person name="Han Y."/>
            <person name="Hemphill L."/>
            <person name="Highlander S.K."/>
            <person name="Hirani K."/>
            <person name="Hogues M."/>
            <person name="Jackson L."/>
            <person name="Jakkamsetti A."/>
            <person name="Javaid M."/>
            <person name="Jiang H."/>
            <person name="Korchina V."/>
            <person name="Kovar C."/>
            <person name="Lara F."/>
            <person name="Lee S."/>
            <person name="Mata R."/>
            <person name="Mathew T."/>
            <person name="Moen C."/>
            <person name="Morales K."/>
            <person name="Munidasa M."/>
            <person name="Nazareth L."/>
            <person name="Ngo R."/>
            <person name="Nguyen L."/>
            <person name="Okwuonu G."/>
            <person name="Ongeri F."/>
            <person name="Patil S."/>
            <person name="Petrosino J."/>
            <person name="Pham C."/>
            <person name="Pham P."/>
            <person name="Pu L.-L."/>
            <person name="Puazo M."/>
            <person name="Raj R."/>
            <person name="Reid J."/>
            <person name="Rouhana J."/>
            <person name="Saada N."/>
            <person name="Shang Y."/>
            <person name="Simmons D."/>
            <person name="Thornton R."/>
            <person name="Warren J."/>
            <person name="Weissenberger G."/>
            <person name="Zhang J."/>
            <person name="Zhang L."/>
            <person name="Zhou C."/>
            <person name="Zhu D."/>
            <person name="Muzny D."/>
            <person name="Worley K."/>
            <person name="Gibbs R."/>
        </authorList>
    </citation>
    <scope>NUCLEOTIDE SEQUENCE [LARGE SCALE GENOMIC DNA]</scope>
    <source>
        <strain evidence="7">ATCC 23726 / VPI 4351</strain>
    </source>
</reference>
<organism evidence="6 7">
    <name type="scientific">Fusobacterium nucleatum subsp. nucleatum (strain ATCC 23726 / VPI 4351)</name>
    <dbReference type="NCBI Taxonomy" id="525283"/>
    <lineage>
        <taxon>Bacteria</taxon>
        <taxon>Fusobacteriati</taxon>
        <taxon>Fusobacteriota</taxon>
        <taxon>Fusobacteriia</taxon>
        <taxon>Fusobacteriales</taxon>
        <taxon>Fusobacteriaceae</taxon>
        <taxon>Fusobacterium</taxon>
    </lineage>
</organism>
<sequence>MNNYDSYKETDIPWLGEIPSHWETKKIGKIFDIRKEKNSPVKTKEVLSLSSMYGVSLYSERKEKGGNKPKENLEAYNLCYPGDILVNSMNIVAGSVGISNYFGAISPVYYSLQNLSEKKYSKYYLEYLFRNYNFQRSLVGLGKGIQMSETEDGRLFTVRMRISWDTLKSQEFPTPPIEEQIQIANYLDWKINEIDRLILIEKEQIKELENLKQKYIDEIYQNIKTKNFISLSKIGTFFKGGGFSRENLSDSDYGAILYGDIYTKYNYFFEECISKIDENAYFNSKCIDGNVVLFTGSGETKEDIGKNVAYVGTKKIALGGDIIALKPNKNFSPKFIAYFSNTSNIKAFKHMKSTGDIIVHITLGAIKSIKIPFISIEEQKDIVKKIDEYILNLKNLIALIEDKIKYFLSLKQSLIAEVVTGKIDVRNITIPQYEKVETIFETDNIDEMEVQNYGD</sequence>
<dbReference type="InterPro" id="IPR000055">
    <property type="entry name" value="Restrct_endonuc_typeI_TRD"/>
</dbReference>
<comment type="caution">
    <text evidence="6">The sequence shown here is derived from an EMBL/GenBank/DDBJ whole genome shotgun (WGS) entry which is preliminary data.</text>
</comment>
<dbReference type="SUPFAM" id="SSF116734">
    <property type="entry name" value="DNA methylase specificity domain"/>
    <property type="match status" value="2"/>
</dbReference>
<feature type="coiled-coil region" evidence="4">
    <location>
        <begin position="191"/>
        <end position="218"/>
    </location>
</feature>
<dbReference type="PANTHER" id="PTHR30408:SF12">
    <property type="entry name" value="TYPE I RESTRICTION ENZYME MJAVIII SPECIFICITY SUBUNIT"/>
    <property type="match status" value="1"/>
</dbReference>
<feature type="domain" description="Type I restriction modification DNA specificity" evidence="5">
    <location>
        <begin position="19"/>
        <end position="209"/>
    </location>
</feature>
<dbReference type="GO" id="GO:0003677">
    <property type="term" value="F:DNA binding"/>
    <property type="evidence" value="ECO:0007669"/>
    <property type="project" value="UniProtKB-KW"/>
</dbReference>
<proteinExistence type="inferred from homology"/>
<dbReference type="Proteomes" id="UP000003643">
    <property type="component" value="Unassembled WGS sequence"/>
</dbReference>
<keyword evidence="3" id="KW-0238">DNA-binding</keyword>
<name>D5RDS4_FUSN2</name>
<evidence type="ECO:0000256" key="2">
    <source>
        <dbReference type="ARBA" id="ARBA00022747"/>
    </source>
</evidence>
<dbReference type="InterPro" id="IPR052021">
    <property type="entry name" value="Type-I_RS_S_subunit"/>
</dbReference>
<evidence type="ECO:0000256" key="1">
    <source>
        <dbReference type="ARBA" id="ARBA00010923"/>
    </source>
</evidence>
<evidence type="ECO:0000313" key="6">
    <source>
        <dbReference type="EMBL" id="EFG95049.1"/>
    </source>
</evidence>
<evidence type="ECO:0000256" key="3">
    <source>
        <dbReference type="ARBA" id="ARBA00023125"/>
    </source>
</evidence>
<evidence type="ECO:0000259" key="5">
    <source>
        <dbReference type="Pfam" id="PF01420"/>
    </source>
</evidence>
<feature type="domain" description="Type I restriction modification DNA specificity" evidence="5">
    <location>
        <begin position="228"/>
        <end position="395"/>
    </location>
</feature>
<accession>D5RDS4</accession>
<dbReference type="AlphaFoldDB" id="D5RDS4"/>
<dbReference type="Pfam" id="PF01420">
    <property type="entry name" value="Methylase_S"/>
    <property type="match status" value="2"/>
</dbReference>
<protein>
    <submittedName>
        <fullName evidence="6">Type I restriction modification DNA specificity domain protein</fullName>
    </submittedName>
</protein>
<dbReference type="InterPro" id="IPR044946">
    <property type="entry name" value="Restrct_endonuc_typeI_TRD_sf"/>
</dbReference>
<dbReference type="RefSeq" id="WP_005903434.1">
    <property type="nucleotide sequence ID" value="NZ_ADVK01000039.1"/>
</dbReference>
<evidence type="ECO:0000313" key="7">
    <source>
        <dbReference type="Proteomes" id="UP000003643"/>
    </source>
</evidence>
<dbReference type="Gene3D" id="3.90.220.20">
    <property type="entry name" value="DNA methylase specificity domains"/>
    <property type="match status" value="2"/>
</dbReference>
<dbReference type="GO" id="GO:0009307">
    <property type="term" value="P:DNA restriction-modification system"/>
    <property type="evidence" value="ECO:0007669"/>
    <property type="project" value="UniProtKB-KW"/>
</dbReference>
<dbReference type="EMBL" id="ADVK01000039">
    <property type="protein sequence ID" value="EFG95049.1"/>
    <property type="molecule type" value="Genomic_DNA"/>
</dbReference>
<evidence type="ECO:0000256" key="4">
    <source>
        <dbReference type="SAM" id="Coils"/>
    </source>
</evidence>
<keyword evidence="4" id="KW-0175">Coiled coil</keyword>
<keyword evidence="2" id="KW-0680">Restriction system</keyword>